<dbReference type="Gene3D" id="2.40.50.140">
    <property type="entry name" value="Nucleic acid-binding proteins"/>
    <property type="match status" value="1"/>
</dbReference>
<keyword evidence="1 7" id="KW-0806">Transcription termination</keyword>
<evidence type="ECO:0000259" key="9">
    <source>
        <dbReference type="SMART" id="SM00322"/>
    </source>
</evidence>
<dbReference type="InterPro" id="IPR015946">
    <property type="entry name" value="KH_dom-like_a/b"/>
</dbReference>
<protein>
    <recommendedName>
        <fullName evidence="7">Transcription termination/antitermination protein NusA</fullName>
    </recommendedName>
</protein>
<dbReference type="CDD" id="cd02134">
    <property type="entry name" value="KH-II_NusA_rpt1"/>
    <property type="match status" value="1"/>
</dbReference>
<dbReference type="GO" id="GO:0003700">
    <property type="term" value="F:DNA-binding transcription factor activity"/>
    <property type="evidence" value="ECO:0007669"/>
    <property type="project" value="InterPro"/>
</dbReference>
<feature type="region of interest" description="Disordered" evidence="8">
    <location>
        <begin position="322"/>
        <end position="356"/>
    </location>
</feature>
<dbReference type="InterPro" id="IPR010213">
    <property type="entry name" value="TF_NusA"/>
</dbReference>
<organism evidence="10 11">
    <name type="scientific">Candidatus Daviesbacteria bacterium RIFCSPLOWO2_02_FULL_38_15</name>
    <dbReference type="NCBI Taxonomy" id="1797794"/>
    <lineage>
        <taxon>Bacteria</taxon>
        <taxon>Candidatus Daviesiibacteriota</taxon>
    </lineage>
</organism>
<keyword evidence="5 7" id="KW-0805">Transcription regulation</keyword>
<dbReference type="PANTHER" id="PTHR22648">
    <property type="entry name" value="TRANSCRIPTION TERMINATION FACTOR NUSA"/>
    <property type="match status" value="1"/>
</dbReference>
<evidence type="ECO:0000256" key="8">
    <source>
        <dbReference type="SAM" id="MobiDB-lite"/>
    </source>
</evidence>
<comment type="function">
    <text evidence="7">Participates in both transcription termination and antitermination.</text>
</comment>
<feature type="domain" description="K Homology" evidence="9">
    <location>
        <begin position="197"/>
        <end position="274"/>
    </location>
</feature>
<dbReference type="FunFam" id="3.30.300.20:FF:000002">
    <property type="entry name" value="Transcription termination/antitermination protein NusA"/>
    <property type="match status" value="1"/>
</dbReference>
<dbReference type="InterPro" id="IPR013735">
    <property type="entry name" value="TF_NusA_N"/>
</dbReference>
<dbReference type="EMBL" id="MFDV01000018">
    <property type="protein sequence ID" value="OGE71499.1"/>
    <property type="molecule type" value="Genomic_DNA"/>
</dbReference>
<comment type="subcellular location">
    <subcellularLocation>
        <location evidence="7">Cytoplasm</location>
    </subcellularLocation>
</comment>
<reference evidence="10 11" key="1">
    <citation type="journal article" date="2016" name="Nat. Commun.">
        <title>Thousands of microbial genomes shed light on interconnected biogeochemical processes in an aquifer system.</title>
        <authorList>
            <person name="Anantharaman K."/>
            <person name="Brown C.T."/>
            <person name="Hug L.A."/>
            <person name="Sharon I."/>
            <person name="Castelle C.J."/>
            <person name="Probst A.J."/>
            <person name="Thomas B.C."/>
            <person name="Singh A."/>
            <person name="Wilkins M.J."/>
            <person name="Karaoz U."/>
            <person name="Brodie E.L."/>
            <person name="Williams K.H."/>
            <person name="Hubbard S.S."/>
            <person name="Banfield J.F."/>
        </authorList>
    </citation>
    <scope>NUCLEOTIDE SEQUENCE [LARGE SCALE GENOMIC DNA]</scope>
</reference>
<evidence type="ECO:0000256" key="2">
    <source>
        <dbReference type="ARBA" id="ARBA00022490"/>
    </source>
</evidence>
<dbReference type="NCBIfam" id="TIGR01953">
    <property type="entry name" value="NusA"/>
    <property type="match status" value="1"/>
</dbReference>
<dbReference type="SUPFAM" id="SSF69705">
    <property type="entry name" value="Transcription factor NusA, N-terminal domain"/>
    <property type="match status" value="1"/>
</dbReference>
<dbReference type="PANTHER" id="PTHR22648:SF0">
    <property type="entry name" value="TRANSCRIPTION TERMINATION_ANTITERMINATION PROTEIN NUSA"/>
    <property type="match status" value="1"/>
</dbReference>
<comment type="caution">
    <text evidence="10">The sequence shown here is derived from an EMBL/GenBank/DDBJ whole genome shotgun (WGS) entry which is preliminary data.</text>
</comment>
<feature type="compositionally biased region" description="Basic and acidic residues" evidence="8">
    <location>
        <begin position="342"/>
        <end position="356"/>
    </location>
</feature>
<dbReference type="FunFam" id="3.30.300.20:FF:000005">
    <property type="entry name" value="Transcription termination/antitermination protein NusA"/>
    <property type="match status" value="1"/>
</dbReference>
<dbReference type="InterPro" id="IPR058582">
    <property type="entry name" value="KH_NusA_2nd"/>
</dbReference>
<dbReference type="InterPro" id="IPR036555">
    <property type="entry name" value="NusA_N_sf"/>
</dbReference>
<proteinExistence type="inferred from homology"/>
<evidence type="ECO:0000256" key="4">
    <source>
        <dbReference type="ARBA" id="ARBA00022884"/>
    </source>
</evidence>
<dbReference type="Proteomes" id="UP000177057">
    <property type="component" value="Unassembled WGS sequence"/>
</dbReference>
<dbReference type="GO" id="GO:0005829">
    <property type="term" value="C:cytosol"/>
    <property type="evidence" value="ECO:0007669"/>
    <property type="project" value="TreeGrafter"/>
</dbReference>
<dbReference type="Pfam" id="PF26594">
    <property type="entry name" value="KH_NusA_2nd"/>
    <property type="match status" value="1"/>
</dbReference>
<evidence type="ECO:0000256" key="6">
    <source>
        <dbReference type="ARBA" id="ARBA00023163"/>
    </source>
</evidence>
<dbReference type="AlphaFoldDB" id="A0A1F5N1G4"/>
<dbReference type="Pfam" id="PF08529">
    <property type="entry name" value="NusA_N"/>
    <property type="match status" value="1"/>
</dbReference>
<evidence type="ECO:0000256" key="5">
    <source>
        <dbReference type="ARBA" id="ARBA00023015"/>
    </source>
</evidence>
<gene>
    <name evidence="7" type="primary">nusA</name>
    <name evidence="10" type="ORF">A3H40_02990</name>
</gene>
<dbReference type="STRING" id="1797794.A3H40_02990"/>
<dbReference type="SUPFAM" id="SSF50249">
    <property type="entry name" value="Nucleic acid-binding proteins"/>
    <property type="match status" value="1"/>
</dbReference>
<dbReference type="InterPro" id="IPR004087">
    <property type="entry name" value="KH_dom"/>
</dbReference>
<accession>A0A1F5N1G4</accession>
<evidence type="ECO:0000313" key="10">
    <source>
        <dbReference type="EMBL" id="OGE71499.1"/>
    </source>
</evidence>
<comment type="subunit">
    <text evidence="7">Monomer. Binds directly to the core enzyme of the DNA-dependent RNA polymerase and to nascent RNA.</text>
</comment>
<dbReference type="Gene3D" id="3.30.1480.10">
    <property type="entry name" value="NusA, N-terminal domain"/>
    <property type="match status" value="1"/>
</dbReference>
<keyword evidence="6 7" id="KW-0804">Transcription</keyword>
<dbReference type="SMART" id="SM00322">
    <property type="entry name" value="KH"/>
    <property type="match status" value="2"/>
</dbReference>
<dbReference type="GO" id="GO:0031564">
    <property type="term" value="P:transcription antitermination"/>
    <property type="evidence" value="ECO:0007669"/>
    <property type="project" value="UniProtKB-UniRule"/>
</dbReference>
<dbReference type="GO" id="GO:0006353">
    <property type="term" value="P:DNA-templated transcription termination"/>
    <property type="evidence" value="ECO:0007669"/>
    <property type="project" value="UniProtKB-UniRule"/>
</dbReference>
<feature type="domain" description="K Homology" evidence="9">
    <location>
        <begin position="279"/>
        <end position="337"/>
    </location>
</feature>
<dbReference type="PROSITE" id="PS50084">
    <property type="entry name" value="KH_TYPE_1"/>
    <property type="match status" value="1"/>
</dbReference>
<dbReference type="GO" id="GO:0003723">
    <property type="term" value="F:RNA binding"/>
    <property type="evidence" value="ECO:0007669"/>
    <property type="project" value="UniProtKB-UniRule"/>
</dbReference>
<comment type="similarity">
    <text evidence="7">Belongs to the NusA family.</text>
</comment>
<evidence type="ECO:0000256" key="1">
    <source>
        <dbReference type="ARBA" id="ARBA00022472"/>
    </source>
</evidence>
<dbReference type="InterPro" id="IPR012340">
    <property type="entry name" value="NA-bd_OB-fold"/>
</dbReference>
<dbReference type="Pfam" id="PF13184">
    <property type="entry name" value="KH_NusA_1st"/>
    <property type="match status" value="1"/>
</dbReference>
<evidence type="ECO:0000256" key="7">
    <source>
        <dbReference type="HAMAP-Rule" id="MF_00945"/>
    </source>
</evidence>
<keyword evidence="2 7" id="KW-0963">Cytoplasm</keyword>
<dbReference type="CDD" id="cd04455">
    <property type="entry name" value="S1_NusA"/>
    <property type="match status" value="1"/>
</dbReference>
<evidence type="ECO:0000256" key="3">
    <source>
        <dbReference type="ARBA" id="ARBA00022814"/>
    </source>
</evidence>
<name>A0A1F5N1G4_9BACT</name>
<keyword evidence="4 7" id="KW-0694">RNA-binding</keyword>
<evidence type="ECO:0000313" key="11">
    <source>
        <dbReference type="Proteomes" id="UP000177057"/>
    </source>
</evidence>
<dbReference type="InterPro" id="IPR009019">
    <property type="entry name" value="KH_sf_prok-type"/>
</dbReference>
<sequence length="356" mass="38203">MAQARTEFAAALNQIASEKGVDTEVVLDAIRQAALAAYKKDLTLRNEAVPENFEEFTSKVDPVTGEISILDGEKNITPPGFARIAASIAKQVIMQKLNEAERGAILSEYESKVGTVISGNIQRQEGNTFFVDLGRAEGVLLPSEQVRTEIYHTNLRLKFLVKEIREGGRGSEVVVSRSEPALVKALFALEVPEIQSGSVEIRVIAREAGSRTKIAAISTQEGVDPVGSLVGQKGVRVQAVMSELGEEKIDIINYSEDPARFIVAALSPAKDIQVKLDEKSKIATVTVPQNQLSLAIGKGGQNVRLAAKLTGWKIDIVGAEEPADADSASVATSAKEAAMAGKPEKDNKEKSDEEPK</sequence>
<dbReference type="InterPro" id="IPR025249">
    <property type="entry name" value="TF_NusA_KH_1st"/>
</dbReference>
<feature type="compositionally biased region" description="Low complexity" evidence="8">
    <location>
        <begin position="325"/>
        <end position="334"/>
    </location>
</feature>
<dbReference type="Gene3D" id="3.30.300.20">
    <property type="match status" value="2"/>
</dbReference>
<dbReference type="CDD" id="cd22529">
    <property type="entry name" value="KH-II_NusA_rpt2"/>
    <property type="match status" value="1"/>
</dbReference>
<keyword evidence="3 7" id="KW-0889">Transcription antitermination</keyword>
<dbReference type="HAMAP" id="MF_00945_B">
    <property type="entry name" value="NusA_B"/>
    <property type="match status" value="1"/>
</dbReference>
<dbReference type="SUPFAM" id="SSF54814">
    <property type="entry name" value="Prokaryotic type KH domain (KH-domain type II)"/>
    <property type="match status" value="2"/>
</dbReference>
<dbReference type="InterPro" id="IPR030842">
    <property type="entry name" value="TF_NusA_bacterial"/>
</dbReference>